<sequence length="116" mass="13174">MLALVDSRRLYTHPTVSRYAWPEGADPQTHRAYRVTQASNDRAFEEVPPEEVANALVHVLQGVPVMAQERLLRAGLERLGYRRRTDKIDKLLRYGLHVALTGGRLRLDSEGRLTLA</sequence>
<protein>
    <submittedName>
        <fullName evidence="1">Uncharacterized protein</fullName>
    </submittedName>
</protein>
<dbReference type="EMBL" id="PYBV01000045">
    <property type="protein sequence ID" value="PYC65479.1"/>
    <property type="molecule type" value="Genomic_DNA"/>
</dbReference>
<evidence type="ECO:0000313" key="1">
    <source>
        <dbReference type="EMBL" id="PYC65479.1"/>
    </source>
</evidence>
<keyword evidence="2" id="KW-1185">Reference proteome</keyword>
<accession>A0A318NDE4</accession>
<dbReference type="RefSeq" id="WP_110567206.1">
    <property type="nucleotide sequence ID" value="NZ_PYBV01000045.1"/>
</dbReference>
<name>A0A318NDE4_9ACTN</name>
<dbReference type="AlphaFoldDB" id="A0A318NDE4"/>
<reference evidence="1 2" key="1">
    <citation type="submission" date="2018-03" db="EMBL/GenBank/DDBJ databases">
        <title>Bioinformatic expansion and discovery of thiopeptide antibiotics.</title>
        <authorList>
            <person name="Schwalen C.J."/>
            <person name="Hudson G.A."/>
            <person name="Mitchell D.A."/>
        </authorList>
    </citation>
    <scope>NUCLEOTIDE SEQUENCE [LARGE SCALE GENOMIC DNA]</scope>
    <source>
        <strain evidence="1 2">NRRL 8041</strain>
    </source>
</reference>
<evidence type="ECO:0000313" key="2">
    <source>
        <dbReference type="Proteomes" id="UP000248333"/>
    </source>
</evidence>
<organism evidence="1 2">
    <name type="scientific">Micromonospora arborensis</name>
    <dbReference type="NCBI Taxonomy" id="2116518"/>
    <lineage>
        <taxon>Bacteria</taxon>
        <taxon>Bacillati</taxon>
        <taxon>Actinomycetota</taxon>
        <taxon>Actinomycetes</taxon>
        <taxon>Micromonosporales</taxon>
        <taxon>Micromonosporaceae</taxon>
        <taxon>Micromonospora</taxon>
    </lineage>
</organism>
<dbReference type="OrthoDB" id="9757917at2"/>
<gene>
    <name evidence="1" type="ORF">C7C45_28545</name>
</gene>
<comment type="caution">
    <text evidence="1">The sequence shown here is derived from an EMBL/GenBank/DDBJ whole genome shotgun (WGS) entry which is preliminary data.</text>
</comment>
<proteinExistence type="predicted"/>
<dbReference type="Proteomes" id="UP000248333">
    <property type="component" value="Unassembled WGS sequence"/>
</dbReference>